<keyword evidence="1" id="KW-0472">Membrane</keyword>
<evidence type="ECO:0000256" key="2">
    <source>
        <dbReference type="SAM" id="SignalP"/>
    </source>
</evidence>
<dbReference type="EMBL" id="MU839023">
    <property type="protein sequence ID" value="KAK1763989.1"/>
    <property type="molecule type" value="Genomic_DNA"/>
</dbReference>
<name>A0AAJ0BT33_9PEZI</name>
<keyword evidence="2" id="KW-0732">Signal</keyword>
<dbReference type="Proteomes" id="UP001244011">
    <property type="component" value="Unassembled WGS sequence"/>
</dbReference>
<organism evidence="3 4">
    <name type="scientific">Phialemonium atrogriseum</name>
    <dbReference type="NCBI Taxonomy" id="1093897"/>
    <lineage>
        <taxon>Eukaryota</taxon>
        <taxon>Fungi</taxon>
        <taxon>Dikarya</taxon>
        <taxon>Ascomycota</taxon>
        <taxon>Pezizomycotina</taxon>
        <taxon>Sordariomycetes</taxon>
        <taxon>Sordariomycetidae</taxon>
        <taxon>Cephalothecales</taxon>
        <taxon>Cephalothecaceae</taxon>
        <taxon>Phialemonium</taxon>
    </lineage>
</organism>
<feature type="transmembrane region" description="Helical" evidence="1">
    <location>
        <begin position="66"/>
        <end position="89"/>
    </location>
</feature>
<feature type="chain" id="PRO_5042475240" evidence="2">
    <location>
        <begin position="19"/>
        <end position="94"/>
    </location>
</feature>
<dbReference type="AlphaFoldDB" id="A0AAJ0BT33"/>
<feature type="signal peptide" evidence="2">
    <location>
        <begin position="1"/>
        <end position="18"/>
    </location>
</feature>
<reference evidence="3" key="1">
    <citation type="submission" date="2023-06" db="EMBL/GenBank/DDBJ databases">
        <title>Genome-scale phylogeny and comparative genomics of the fungal order Sordariales.</title>
        <authorList>
            <consortium name="Lawrence Berkeley National Laboratory"/>
            <person name="Hensen N."/>
            <person name="Bonometti L."/>
            <person name="Westerberg I."/>
            <person name="Brannstrom I.O."/>
            <person name="Guillou S."/>
            <person name="Cros-Aarteil S."/>
            <person name="Calhoun S."/>
            <person name="Haridas S."/>
            <person name="Kuo A."/>
            <person name="Mondo S."/>
            <person name="Pangilinan J."/>
            <person name="Riley R."/>
            <person name="Labutti K."/>
            <person name="Andreopoulos B."/>
            <person name="Lipzen A."/>
            <person name="Chen C."/>
            <person name="Yanf M."/>
            <person name="Daum C."/>
            <person name="Ng V."/>
            <person name="Clum A."/>
            <person name="Steindorff A."/>
            <person name="Ohm R."/>
            <person name="Martin F."/>
            <person name="Silar P."/>
            <person name="Natvig D."/>
            <person name="Lalanne C."/>
            <person name="Gautier V."/>
            <person name="Ament-Velasquez S.L."/>
            <person name="Kruys A."/>
            <person name="Hutchinson M.I."/>
            <person name="Powell A.J."/>
            <person name="Barry K."/>
            <person name="Miller A.N."/>
            <person name="Grigoriev I.V."/>
            <person name="Debuchy R."/>
            <person name="Gladieux P."/>
            <person name="Thoren M.H."/>
            <person name="Johannesson H."/>
        </authorList>
    </citation>
    <scope>NUCLEOTIDE SEQUENCE</scope>
    <source>
        <strain evidence="3">8032-3</strain>
    </source>
</reference>
<dbReference type="GeneID" id="85312041"/>
<evidence type="ECO:0000313" key="3">
    <source>
        <dbReference type="EMBL" id="KAK1763989.1"/>
    </source>
</evidence>
<protein>
    <submittedName>
        <fullName evidence="3">Uncharacterized protein</fullName>
    </submittedName>
</protein>
<gene>
    <name evidence="3" type="ORF">QBC33DRAFT_548473</name>
</gene>
<keyword evidence="1" id="KW-0812">Transmembrane</keyword>
<dbReference type="RefSeq" id="XP_060280202.1">
    <property type="nucleotide sequence ID" value="XM_060428854.1"/>
</dbReference>
<accession>A0AAJ0BT33</accession>
<evidence type="ECO:0000313" key="4">
    <source>
        <dbReference type="Proteomes" id="UP001244011"/>
    </source>
</evidence>
<keyword evidence="1" id="KW-1133">Transmembrane helix</keyword>
<keyword evidence="4" id="KW-1185">Reference proteome</keyword>
<proteinExistence type="predicted"/>
<comment type="caution">
    <text evidence="3">The sequence shown here is derived from an EMBL/GenBank/DDBJ whole genome shotgun (WGS) entry which is preliminary data.</text>
</comment>
<sequence>MRSFNVPILLAIAAFATAQDVIGIFNRDNQCHHHSDHPIHDRLCVDTGTAEYEPAFRLILPALVPLLTWAILELFLCLPTVFALCTGMFPHSFK</sequence>
<evidence type="ECO:0000256" key="1">
    <source>
        <dbReference type="SAM" id="Phobius"/>
    </source>
</evidence>